<dbReference type="InterPro" id="IPR011604">
    <property type="entry name" value="PDDEXK-like_dom_sf"/>
</dbReference>
<protein>
    <submittedName>
        <fullName evidence="2">YqaJ-like viral recombinase domain protein</fullName>
    </submittedName>
</protein>
<dbReference type="Pfam" id="PF09588">
    <property type="entry name" value="YqaJ"/>
    <property type="match status" value="1"/>
</dbReference>
<dbReference type="KEGG" id="sgf:HEP81_04571"/>
<dbReference type="Proteomes" id="UP000516422">
    <property type="component" value="Chromosome"/>
</dbReference>
<organism evidence="2 3">
    <name type="scientific">Streptomyces griseofuscus</name>
    <dbReference type="NCBI Taxonomy" id="146922"/>
    <lineage>
        <taxon>Bacteria</taxon>
        <taxon>Bacillati</taxon>
        <taxon>Actinomycetota</taxon>
        <taxon>Actinomycetes</taxon>
        <taxon>Kitasatosporales</taxon>
        <taxon>Streptomycetaceae</taxon>
        <taxon>Streptomyces</taxon>
    </lineage>
</organism>
<gene>
    <name evidence="2" type="ORF">HEP81_04571</name>
</gene>
<dbReference type="GeneID" id="91464123"/>
<dbReference type="InterPro" id="IPR019080">
    <property type="entry name" value="YqaJ_viral_recombinase"/>
</dbReference>
<accession>A0A7H1Q3G4</accession>
<evidence type="ECO:0000259" key="1">
    <source>
        <dbReference type="Pfam" id="PF09588"/>
    </source>
</evidence>
<dbReference type="SUPFAM" id="SSF52980">
    <property type="entry name" value="Restriction endonuclease-like"/>
    <property type="match status" value="1"/>
</dbReference>
<evidence type="ECO:0000313" key="3">
    <source>
        <dbReference type="Proteomes" id="UP000516422"/>
    </source>
</evidence>
<name>A0A7H1Q3G4_9ACTN</name>
<dbReference type="Gene3D" id="3.90.320.10">
    <property type="match status" value="1"/>
</dbReference>
<feature type="domain" description="YqaJ viral recombinase" evidence="1">
    <location>
        <begin position="39"/>
        <end position="174"/>
    </location>
</feature>
<dbReference type="InterPro" id="IPR011335">
    <property type="entry name" value="Restrct_endonuc-II-like"/>
</dbReference>
<dbReference type="EMBL" id="CP051006">
    <property type="protein sequence ID" value="QNT94844.1"/>
    <property type="molecule type" value="Genomic_DNA"/>
</dbReference>
<evidence type="ECO:0000313" key="2">
    <source>
        <dbReference type="EMBL" id="QNT94844.1"/>
    </source>
</evidence>
<dbReference type="RefSeq" id="WP_037653702.1">
    <property type="nucleotide sequence ID" value="NZ_CP051006.1"/>
</dbReference>
<reference evidence="2 3" key="1">
    <citation type="submission" date="2020-04" db="EMBL/GenBank/DDBJ databases">
        <title>Characterization and engineering of Streptomyces griseofuscus DSM40191 as a potential heterologous host for expression of BGCs.</title>
        <authorList>
            <person name="Gren T."/>
            <person name="Whitford C.M."/>
            <person name="Mohite O.S."/>
            <person name="Joergensen T.S."/>
            <person name="Nielsen J.B."/>
            <person name="Lee S.Y."/>
            <person name="Weber T."/>
        </authorList>
    </citation>
    <scope>NUCLEOTIDE SEQUENCE [LARGE SCALE GENOMIC DNA]</scope>
    <source>
        <strain evidence="2 3">DSM 40191</strain>
    </source>
</reference>
<dbReference type="AlphaFoldDB" id="A0A7H1Q3G4"/>
<sequence length="361" mass="40103">MTTATLTREDATAGLPDAPAARLILPSGSLDDPEYYRRWLATRRDGIGGSDVAALFGLAGKYNSPRRVYEEKHGRTVDQDTEYAEVGREIEGFIAHLFSKRSGVPIAMPPGTLQNLERPWMQVNVDRYALDDTGAVVAPVECKNRSEYQIKDWDGETPPDAPAIQCYWAMAVGGWKHGYVAGLVGGNKLRWFRLERDEEIIGELVEHCEQWYQRHIVEGFPPVADGLEDTANLLAQLWEVKPESIATVDDDQAKAILERFEAADAAVKAAEEARRTIQNEMRLLAGANEIVRNASGEVVWTNKQNGTLAPKRLEKARPDIAAKYRKTVDVLDVDALKSGPDKAVYTEFRARQLRPSVKGSA</sequence>
<proteinExistence type="predicted"/>